<dbReference type="Proteomes" id="UP000681722">
    <property type="component" value="Unassembled WGS sequence"/>
</dbReference>
<gene>
    <name evidence="1" type="ORF">GPM918_LOCUS10100</name>
    <name evidence="2" type="ORF">SRO942_LOCUS10101</name>
</gene>
<comment type="caution">
    <text evidence="1">The sequence shown here is derived from an EMBL/GenBank/DDBJ whole genome shotgun (WGS) entry which is preliminary data.</text>
</comment>
<name>A0A814BQL8_9BILA</name>
<evidence type="ECO:0000313" key="1">
    <source>
        <dbReference type="EMBL" id="CAF0929434.1"/>
    </source>
</evidence>
<accession>A0A814BQL8</accession>
<evidence type="ECO:0000313" key="2">
    <source>
        <dbReference type="EMBL" id="CAF3707632.1"/>
    </source>
</evidence>
<dbReference type="EMBL" id="CAJNOQ010001953">
    <property type="protein sequence ID" value="CAF0929434.1"/>
    <property type="molecule type" value="Genomic_DNA"/>
</dbReference>
<reference evidence="1" key="1">
    <citation type="submission" date="2021-02" db="EMBL/GenBank/DDBJ databases">
        <authorList>
            <person name="Nowell W R."/>
        </authorList>
    </citation>
    <scope>NUCLEOTIDE SEQUENCE</scope>
</reference>
<protein>
    <submittedName>
        <fullName evidence="1">Uncharacterized protein</fullName>
    </submittedName>
</protein>
<dbReference type="Proteomes" id="UP000663829">
    <property type="component" value="Unassembled WGS sequence"/>
</dbReference>
<dbReference type="AlphaFoldDB" id="A0A814BQL8"/>
<keyword evidence="3" id="KW-1185">Reference proteome</keyword>
<evidence type="ECO:0000313" key="3">
    <source>
        <dbReference type="Proteomes" id="UP000663829"/>
    </source>
</evidence>
<proteinExistence type="predicted"/>
<organism evidence="1 3">
    <name type="scientific">Didymodactylos carnosus</name>
    <dbReference type="NCBI Taxonomy" id="1234261"/>
    <lineage>
        <taxon>Eukaryota</taxon>
        <taxon>Metazoa</taxon>
        <taxon>Spiralia</taxon>
        <taxon>Gnathifera</taxon>
        <taxon>Rotifera</taxon>
        <taxon>Eurotatoria</taxon>
        <taxon>Bdelloidea</taxon>
        <taxon>Philodinida</taxon>
        <taxon>Philodinidae</taxon>
        <taxon>Didymodactylos</taxon>
    </lineage>
</organism>
<sequence length="190" mass="21608">MPINSQNSSLQNSAKPSPTIIIILLLAEQHHDEKFIQYDSDVKKLCYKYDPKLSTEQQLDLLKNDMKISLLEKISCLGICTPEKLFEIVQLYEADQQLIDSPTLQATSDSTTLTSQSSSIYPVSSTQHPSFTSLSPSYLSSSSQYYSYPRFQHPIIGRLRHFVNHTHQTHEIVQTFDIDVVNRDIMLSAV</sequence>
<dbReference type="EMBL" id="CAJOBC010001953">
    <property type="protein sequence ID" value="CAF3707632.1"/>
    <property type="molecule type" value="Genomic_DNA"/>
</dbReference>